<dbReference type="RefSeq" id="WP_193720509.1">
    <property type="nucleotide sequence ID" value="NZ_JACSPN010000017.1"/>
</dbReference>
<keyword evidence="2" id="KW-1185">Reference proteome</keyword>
<dbReference type="Proteomes" id="UP000822993">
    <property type="component" value="Unassembled WGS sequence"/>
</dbReference>
<protein>
    <submittedName>
        <fullName evidence="1">Uncharacterized protein</fullName>
    </submittedName>
</protein>
<evidence type="ECO:0000313" key="2">
    <source>
        <dbReference type="Proteomes" id="UP000822993"/>
    </source>
</evidence>
<sequence length="81" mass="8810">MSLTVGDLTPQHIGRTVTIDGSGARITGQLRTLRVETDWITEMRFGTDESEQVPGRQTMTLAVGAWTTENLPLTTPVEVAP</sequence>
<name>A0A9D5UAD5_9CELL</name>
<reference evidence="1 2" key="1">
    <citation type="submission" date="2020-08" db="EMBL/GenBank/DDBJ databases">
        <title>A Genomic Blueprint of the Chicken Gut Microbiome.</title>
        <authorList>
            <person name="Gilroy R."/>
            <person name="Ravi A."/>
            <person name="Getino M."/>
            <person name="Pursley I."/>
            <person name="Horton D.L."/>
            <person name="Alikhan N.-F."/>
            <person name="Baker D."/>
            <person name="Gharbi K."/>
            <person name="Hall N."/>
            <person name="Watson M."/>
            <person name="Adriaenssens E.M."/>
            <person name="Foster-Nyarko E."/>
            <person name="Jarju S."/>
            <person name="Secka A."/>
            <person name="Antonio M."/>
            <person name="Oren A."/>
            <person name="Chaudhuri R."/>
            <person name="La Ragione R.M."/>
            <person name="Hildebrand F."/>
            <person name="Pallen M.J."/>
        </authorList>
    </citation>
    <scope>NUCLEOTIDE SEQUENCE [LARGE SCALE GENOMIC DNA]</scope>
    <source>
        <strain evidence="1 2">Sa1BUA8</strain>
    </source>
</reference>
<comment type="caution">
    <text evidence="1">The sequence shown here is derived from an EMBL/GenBank/DDBJ whole genome shotgun (WGS) entry which is preliminary data.</text>
</comment>
<dbReference type="EMBL" id="JACSPN010000017">
    <property type="protein sequence ID" value="MBE7701250.1"/>
    <property type="molecule type" value="Genomic_DNA"/>
</dbReference>
<proteinExistence type="predicted"/>
<dbReference type="AlphaFoldDB" id="A0A9D5UAD5"/>
<accession>A0A9D5UAD5</accession>
<evidence type="ECO:0000313" key="1">
    <source>
        <dbReference type="EMBL" id="MBE7701250.1"/>
    </source>
</evidence>
<gene>
    <name evidence="1" type="ORF">H9623_13185</name>
</gene>
<organism evidence="1 2">
    <name type="scientific">Oerskovia douganii</name>
    <dbReference type="NCBI Taxonomy" id="2762210"/>
    <lineage>
        <taxon>Bacteria</taxon>
        <taxon>Bacillati</taxon>
        <taxon>Actinomycetota</taxon>
        <taxon>Actinomycetes</taxon>
        <taxon>Micrococcales</taxon>
        <taxon>Cellulomonadaceae</taxon>
        <taxon>Oerskovia</taxon>
    </lineage>
</organism>